<dbReference type="EMBL" id="RQVQ01000046">
    <property type="protein sequence ID" value="RRJ88011.1"/>
    <property type="molecule type" value="Genomic_DNA"/>
</dbReference>
<dbReference type="Proteomes" id="UP000275719">
    <property type="component" value="Unassembled WGS sequence"/>
</dbReference>
<dbReference type="RefSeq" id="WP_125020052.1">
    <property type="nucleotide sequence ID" value="NZ_RQVQ01000046.1"/>
</dbReference>
<dbReference type="Gene3D" id="1.20.1290.10">
    <property type="entry name" value="AhpD-like"/>
    <property type="match status" value="1"/>
</dbReference>
<feature type="domain" description="Carboxymuconolactone decarboxylase-like" evidence="1">
    <location>
        <begin position="12"/>
        <end position="93"/>
    </location>
</feature>
<evidence type="ECO:0000259" key="1">
    <source>
        <dbReference type="Pfam" id="PF02627"/>
    </source>
</evidence>
<keyword evidence="3" id="KW-1185">Reference proteome</keyword>
<sequence length="145" mass="16380">MKERLNIYNIDPKTFEAMMGLENYLAQSSLDKNLFELIKTRASQINGCAYCINMHTRDAIKIGETTQRLFLLDAWRESNLFTDKEKAVLALTEAMTLIAGKSVSDEIYDTAKNHLTEKEYAAVIMAVVAINGWNRIAITSQTPLD</sequence>
<proteinExistence type="predicted"/>
<protein>
    <submittedName>
        <fullName evidence="2">Carboxymuconolactone decarboxylase family protein</fullName>
    </submittedName>
</protein>
<dbReference type="InterPro" id="IPR004675">
    <property type="entry name" value="AhpD_core"/>
</dbReference>
<dbReference type="Pfam" id="PF02627">
    <property type="entry name" value="CMD"/>
    <property type="match status" value="1"/>
</dbReference>
<dbReference type="AlphaFoldDB" id="A0A3P3VYW7"/>
<dbReference type="PANTHER" id="PTHR34846">
    <property type="entry name" value="4-CARBOXYMUCONOLACTONE DECARBOXYLASE FAMILY PROTEIN (AFU_ORTHOLOGUE AFUA_6G11590)"/>
    <property type="match status" value="1"/>
</dbReference>
<gene>
    <name evidence="2" type="ORF">EG240_14385</name>
</gene>
<evidence type="ECO:0000313" key="2">
    <source>
        <dbReference type="EMBL" id="RRJ88011.1"/>
    </source>
</evidence>
<dbReference type="NCBIfam" id="TIGR00778">
    <property type="entry name" value="ahpD_dom"/>
    <property type="match status" value="1"/>
</dbReference>
<comment type="caution">
    <text evidence="2">The sequence shown here is derived from an EMBL/GenBank/DDBJ whole genome shotgun (WGS) entry which is preliminary data.</text>
</comment>
<dbReference type="InterPro" id="IPR003779">
    <property type="entry name" value="CMD-like"/>
</dbReference>
<organism evidence="2 3">
    <name type="scientific">Paenimyroides tangerinum</name>
    <dbReference type="NCBI Taxonomy" id="2488728"/>
    <lineage>
        <taxon>Bacteria</taxon>
        <taxon>Pseudomonadati</taxon>
        <taxon>Bacteroidota</taxon>
        <taxon>Flavobacteriia</taxon>
        <taxon>Flavobacteriales</taxon>
        <taxon>Flavobacteriaceae</taxon>
        <taxon>Paenimyroides</taxon>
    </lineage>
</organism>
<name>A0A3P3VYW7_9FLAO</name>
<dbReference type="OrthoDB" id="9801997at2"/>
<dbReference type="GO" id="GO:0051920">
    <property type="term" value="F:peroxiredoxin activity"/>
    <property type="evidence" value="ECO:0007669"/>
    <property type="project" value="InterPro"/>
</dbReference>
<evidence type="ECO:0000313" key="3">
    <source>
        <dbReference type="Proteomes" id="UP000275719"/>
    </source>
</evidence>
<dbReference type="SUPFAM" id="SSF69118">
    <property type="entry name" value="AhpD-like"/>
    <property type="match status" value="1"/>
</dbReference>
<dbReference type="PANTHER" id="PTHR34846:SF10">
    <property type="entry name" value="CYTOPLASMIC PROTEIN"/>
    <property type="match status" value="1"/>
</dbReference>
<dbReference type="InterPro" id="IPR029032">
    <property type="entry name" value="AhpD-like"/>
</dbReference>
<reference evidence="2 3" key="1">
    <citation type="submission" date="2018-11" db="EMBL/GenBank/DDBJ databases">
        <title>Flavobacterium sp. nov., YIM 102701-2 draft genome.</title>
        <authorList>
            <person name="Li G."/>
            <person name="Jiang Y."/>
        </authorList>
    </citation>
    <scope>NUCLEOTIDE SEQUENCE [LARGE SCALE GENOMIC DNA]</scope>
    <source>
        <strain evidence="2 3">YIM 102701-2</strain>
    </source>
</reference>
<accession>A0A3P3VYW7</accession>